<dbReference type="PROSITE" id="PS50198">
    <property type="entry name" value="PPIC_PPIASE_2"/>
    <property type="match status" value="3"/>
</dbReference>
<feature type="region of interest" description="Disordered" evidence="2">
    <location>
        <begin position="33"/>
        <end position="123"/>
    </location>
</feature>
<name>A0A0K1ES36_CHOCO</name>
<dbReference type="RefSeq" id="WP_050435041.1">
    <property type="nucleotide sequence ID" value="NZ_CP012159.1"/>
</dbReference>
<sequence>MITITHVNVHQQGGASFDLREHEGALGGLAAEKPAGEAAGKREDHAHGDHAHGDHAHGDHAHGDHAHGDHARAVAKPSAEPSQGKARAGSEATGPGNAAQGTNVPGQRAGATAGGPLKSTRSEAEAMTLAQSLVAELRKDPGRFAELARARSEDPMAASGGDLGTWTPGQQKELDEAILGLTVGAISEPFATDFGIRIYRREAPVVDTRVAARQLVVAWSGATRAPTSLTRTRAEALARAEALTTAAQRDPAGFEAQIRKESDGYDREKGGYLGAWTTNTGRYPPGYDRAVSALPEGGISAPVASDFGYLVFQRVAAPPAQVLLAGAHVLVSFQGAQKAKAGVKRSEAEALAEATRIVEEARQDPVRFGLIAAERSDDASGKRGGELGVFRKGTLPAALEEALEGLRIGEVGGPVRTPYGYHVVVRREAPTDREYVAQ</sequence>
<keyword evidence="5" id="KW-1185">Reference proteome</keyword>
<organism evidence="4 5">
    <name type="scientific">Chondromyces crocatus</name>
    <dbReference type="NCBI Taxonomy" id="52"/>
    <lineage>
        <taxon>Bacteria</taxon>
        <taxon>Pseudomonadati</taxon>
        <taxon>Myxococcota</taxon>
        <taxon>Polyangia</taxon>
        <taxon>Polyangiales</taxon>
        <taxon>Polyangiaceae</taxon>
        <taxon>Chondromyces</taxon>
    </lineage>
</organism>
<feature type="compositionally biased region" description="Basic and acidic residues" evidence="2">
    <location>
        <begin position="39"/>
        <end position="72"/>
    </location>
</feature>
<keyword evidence="1" id="KW-0697">Rotamase</keyword>
<feature type="domain" description="PpiC" evidence="3">
    <location>
        <begin position="118"/>
        <end position="203"/>
    </location>
</feature>
<dbReference type="InterPro" id="IPR050245">
    <property type="entry name" value="PrsA_foldase"/>
</dbReference>
<dbReference type="PANTHER" id="PTHR47245:SF2">
    <property type="entry name" value="PEPTIDYL-PROLYL CIS-TRANS ISOMERASE HP_0175-RELATED"/>
    <property type="match status" value="1"/>
</dbReference>
<evidence type="ECO:0000313" key="5">
    <source>
        <dbReference type="Proteomes" id="UP000067626"/>
    </source>
</evidence>
<keyword evidence="1" id="KW-0413">Isomerase</keyword>
<dbReference type="InterPro" id="IPR046357">
    <property type="entry name" value="PPIase_dom_sf"/>
</dbReference>
<feature type="domain" description="PpiC" evidence="3">
    <location>
        <begin position="328"/>
        <end position="428"/>
    </location>
</feature>
<dbReference type="PATRIC" id="fig|52.7.peg.8621"/>
<evidence type="ECO:0000256" key="1">
    <source>
        <dbReference type="PROSITE-ProRule" id="PRU00278"/>
    </source>
</evidence>
<dbReference type="KEGG" id="ccro:CMC5_078340"/>
<accession>A0A0K1ES36</accession>
<feature type="domain" description="PpiC" evidence="3">
    <location>
        <begin position="207"/>
        <end position="316"/>
    </location>
</feature>
<dbReference type="SUPFAM" id="SSF54534">
    <property type="entry name" value="FKBP-like"/>
    <property type="match status" value="3"/>
</dbReference>
<dbReference type="GO" id="GO:0003755">
    <property type="term" value="F:peptidyl-prolyl cis-trans isomerase activity"/>
    <property type="evidence" value="ECO:0007669"/>
    <property type="project" value="UniProtKB-KW"/>
</dbReference>
<dbReference type="Proteomes" id="UP000067626">
    <property type="component" value="Chromosome"/>
</dbReference>
<dbReference type="STRING" id="52.CMC5_078340"/>
<evidence type="ECO:0000259" key="3">
    <source>
        <dbReference type="PROSITE" id="PS50198"/>
    </source>
</evidence>
<dbReference type="Pfam" id="PF00639">
    <property type="entry name" value="Rotamase"/>
    <property type="match status" value="3"/>
</dbReference>
<protein>
    <recommendedName>
        <fullName evidence="3">PpiC domain-containing protein</fullName>
    </recommendedName>
</protein>
<proteinExistence type="predicted"/>
<dbReference type="PANTHER" id="PTHR47245">
    <property type="entry name" value="PEPTIDYLPROLYL ISOMERASE"/>
    <property type="match status" value="1"/>
</dbReference>
<dbReference type="Gene3D" id="3.10.50.40">
    <property type="match status" value="3"/>
</dbReference>
<evidence type="ECO:0000256" key="2">
    <source>
        <dbReference type="SAM" id="MobiDB-lite"/>
    </source>
</evidence>
<dbReference type="EMBL" id="CP012159">
    <property type="protein sequence ID" value="AKT43599.1"/>
    <property type="molecule type" value="Genomic_DNA"/>
</dbReference>
<gene>
    <name evidence="4" type="ORF">CMC5_078340</name>
</gene>
<evidence type="ECO:0000313" key="4">
    <source>
        <dbReference type="EMBL" id="AKT43599.1"/>
    </source>
</evidence>
<dbReference type="AlphaFoldDB" id="A0A0K1ES36"/>
<reference evidence="4 5" key="1">
    <citation type="submission" date="2015-07" db="EMBL/GenBank/DDBJ databases">
        <title>Genome analysis of myxobacterium Chondromyces crocatus Cm c5 reveals a high potential for natural compound synthesis and the genetic basis for the loss of fruiting body formation.</title>
        <authorList>
            <person name="Zaburannyi N."/>
            <person name="Bunk B."/>
            <person name="Maier J."/>
            <person name="Overmann J."/>
            <person name="Mueller R."/>
        </authorList>
    </citation>
    <scope>NUCLEOTIDE SEQUENCE [LARGE SCALE GENOMIC DNA]</scope>
    <source>
        <strain evidence="4 5">Cm c5</strain>
    </source>
</reference>
<dbReference type="InterPro" id="IPR000297">
    <property type="entry name" value="PPIase_PpiC"/>
</dbReference>